<evidence type="ECO:0000259" key="6">
    <source>
        <dbReference type="PROSITE" id="PS50949"/>
    </source>
</evidence>
<evidence type="ECO:0000256" key="3">
    <source>
        <dbReference type="ARBA" id="ARBA00023015"/>
    </source>
</evidence>
<comment type="caution">
    <text evidence="7">The sequence shown here is derived from an EMBL/GenBank/DDBJ whole genome shotgun (WGS) entry which is preliminary data.</text>
</comment>
<evidence type="ECO:0000256" key="4">
    <source>
        <dbReference type="ARBA" id="ARBA00023125"/>
    </source>
</evidence>
<dbReference type="InterPro" id="IPR015424">
    <property type="entry name" value="PyrdxlP-dep_Trfase"/>
</dbReference>
<dbReference type="SUPFAM" id="SSF53383">
    <property type="entry name" value="PLP-dependent transferases"/>
    <property type="match status" value="1"/>
</dbReference>
<dbReference type="PROSITE" id="PS50949">
    <property type="entry name" value="HTH_GNTR"/>
    <property type="match status" value="1"/>
</dbReference>
<keyword evidence="3" id="KW-0805">Transcription regulation</keyword>
<dbReference type="Proteomes" id="UP000331127">
    <property type="component" value="Unassembled WGS sequence"/>
</dbReference>
<evidence type="ECO:0000256" key="5">
    <source>
        <dbReference type="ARBA" id="ARBA00023163"/>
    </source>
</evidence>
<dbReference type="InterPro" id="IPR000524">
    <property type="entry name" value="Tscrpt_reg_HTH_GntR"/>
</dbReference>
<keyword evidence="2" id="KW-0663">Pyridoxal phosphate</keyword>
<evidence type="ECO:0000313" key="8">
    <source>
        <dbReference type="Proteomes" id="UP000331127"/>
    </source>
</evidence>
<evidence type="ECO:0000256" key="2">
    <source>
        <dbReference type="ARBA" id="ARBA00022898"/>
    </source>
</evidence>
<proteinExistence type="inferred from homology"/>
<dbReference type="InterPro" id="IPR051446">
    <property type="entry name" value="HTH_trans_reg/aminotransferase"/>
</dbReference>
<evidence type="ECO:0000256" key="1">
    <source>
        <dbReference type="ARBA" id="ARBA00005384"/>
    </source>
</evidence>
<dbReference type="CDD" id="cd00609">
    <property type="entry name" value="AAT_like"/>
    <property type="match status" value="1"/>
</dbReference>
<accession>A0A5M3X076</accession>
<dbReference type="GO" id="GO:0003700">
    <property type="term" value="F:DNA-binding transcription factor activity"/>
    <property type="evidence" value="ECO:0007669"/>
    <property type="project" value="InterPro"/>
</dbReference>
<dbReference type="InterPro" id="IPR036388">
    <property type="entry name" value="WH-like_DNA-bd_sf"/>
</dbReference>
<sequence>MRNAQRLSVPIHLERPSARSLHEQLAEQLRKAIDAGQFAAGTRMPSTRTMAEVLEISRGVVVAAYEALLSEGYITGRKGSGTYVAARPHRKEHGPAAEPVEEEHSLIDMRPGRACTAGFPLTEWRSAWRRASHHVPFAGEPPPLGLPELRQAIALHLRDSRGLVPAQHEIVVTDGYASAVRLLVQALGRPVVIGLEDPAPPRTRAAFAAHGTVVPLVVDEEGAQPALIPDNCDIVVLMPERNDPLGVRMSPQRRQEIADWAAQNRRIVVEPASDGVFSVGSSPLPSILAIGDAGSTVMIGTFCEVLTPAVRVAYLVAPRHLAEVMADQVSERPSAVCQRASAELLRSGSVGRRLSRLSTLYQPKRLLIQAALGGFAEVGLAGPDSGSSMTLLLPGDVRAGEIVRMLRRNELIAADLADYCHPDGHHRNGVVIGYGHLDDMTLRRALRLITRALDDHGLARRTHRYRRTVA</sequence>
<gene>
    <name evidence="7" type="ORF">Amac_071360</name>
</gene>
<reference evidence="7 8" key="1">
    <citation type="submission" date="2019-10" db="EMBL/GenBank/DDBJ databases">
        <title>Whole genome shotgun sequence of Acrocarpospora macrocephala NBRC 16266.</title>
        <authorList>
            <person name="Ichikawa N."/>
            <person name="Kimura A."/>
            <person name="Kitahashi Y."/>
            <person name="Komaki H."/>
            <person name="Oguchi A."/>
        </authorList>
    </citation>
    <scope>NUCLEOTIDE SEQUENCE [LARGE SCALE GENOMIC DNA]</scope>
    <source>
        <strain evidence="7 8">NBRC 16266</strain>
    </source>
</reference>
<feature type="domain" description="HTH gntR-type" evidence="6">
    <location>
        <begin position="19"/>
        <end position="87"/>
    </location>
</feature>
<dbReference type="Pfam" id="PF00155">
    <property type="entry name" value="Aminotran_1_2"/>
    <property type="match status" value="1"/>
</dbReference>
<dbReference type="Gene3D" id="3.40.640.10">
    <property type="entry name" value="Type I PLP-dependent aspartate aminotransferase-like (Major domain)"/>
    <property type="match status" value="1"/>
</dbReference>
<dbReference type="Gene3D" id="1.10.10.10">
    <property type="entry name" value="Winged helix-like DNA-binding domain superfamily/Winged helix DNA-binding domain"/>
    <property type="match status" value="1"/>
</dbReference>
<keyword evidence="8" id="KW-1185">Reference proteome</keyword>
<dbReference type="InterPro" id="IPR015421">
    <property type="entry name" value="PyrdxlP-dep_Trfase_major"/>
</dbReference>
<dbReference type="PANTHER" id="PTHR46577:SF1">
    <property type="entry name" value="HTH-TYPE TRANSCRIPTIONAL REGULATORY PROTEIN GABR"/>
    <property type="match status" value="1"/>
</dbReference>
<organism evidence="7 8">
    <name type="scientific">Acrocarpospora macrocephala</name>
    <dbReference type="NCBI Taxonomy" id="150177"/>
    <lineage>
        <taxon>Bacteria</taxon>
        <taxon>Bacillati</taxon>
        <taxon>Actinomycetota</taxon>
        <taxon>Actinomycetes</taxon>
        <taxon>Streptosporangiales</taxon>
        <taxon>Streptosporangiaceae</taxon>
        <taxon>Acrocarpospora</taxon>
    </lineage>
</organism>
<evidence type="ECO:0000313" key="7">
    <source>
        <dbReference type="EMBL" id="GES13539.1"/>
    </source>
</evidence>
<dbReference type="PANTHER" id="PTHR46577">
    <property type="entry name" value="HTH-TYPE TRANSCRIPTIONAL REGULATORY PROTEIN GABR"/>
    <property type="match status" value="1"/>
</dbReference>
<dbReference type="GO" id="GO:0030170">
    <property type="term" value="F:pyridoxal phosphate binding"/>
    <property type="evidence" value="ECO:0007669"/>
    <property type="project" value="InterPro"/>
</dbReference>
<keyword evidence="5" id="KW-0804">Transcription</keyword>
<dbReference type="InterPro" id="IPR036390">
    <property type="entry name" value="WH_DNA-bd_sf"/>
</dbReference>
<dbReference type="GO" id="GO:0003677">
    <property type="term" value="F:DNA binding"/>
    <property type="evidence" value="ECO:0007669"/>
    <property type="project" value="UniProtKB-KW"/>
</dbReference>
<dbReference type="InterPro" id="IPR004839">
    <property type="entry name" value="Aminotransferase_I/II_large"/>
</dbReference>
<dbReference type="SMART" id="SM00345">
    <property type="entry name" value="HTH_GNTR"/>
    <property type="match status" value="1"/>
</dbReference>
<dbReference type="CDD" id="cd07377">
    <property type="entry name" value="WHTH_GntR"/>
    <property type="match status" value="1"/>
</dbReference>
<dbReference type="EMBL" id="BLAE01000047">
    <property type="protein sequence ID" value="GES13539.1"/>
    <property type="molecule type" value="Genomic_DNA"/>
</dbReference>
<dbReference type="Pfam" id="PF00392">
    <property type="entry name" value="GntR"/>
    <property type="match status" value="1"/>
</dbReference>
<dbReference type="AlphaFoldDB" id="A0A5M3X076"/>
<dbReference type="RefSeq" id="WP_170322815.1">
    <property type="nucleotide sequence ID" value="NZ_BAAAHL010000058.1"/>
</dbReference>
<name>A0A5M3X076_9ACTN</name>
<comment type="similarity">
    <text evidence="1">In the C-terminal section; belongs to the class-I pyridoxal-phosphate-dependent aminotransferase family.</text>
</comment>
<dbReference type="SUPFAM" id="SSF46785">
    <property type="entry name" value="Winged helix' DNA-binding domain"/>
    <property type="match status" value="1"/>
</dbReference>
<protein>
    <submittedName>
        <fullName evidence="7">GntR family transcriptional regulator</fullName>
    </submittedName>
</protein>
<keyword evidence="4" id="KW-0238">DNA-binding</keyword>